<feature type="compositionally biased region" description="Basic and acidic residues" evidence="4">
    <location>
        <begin position="318"/>
        <end position="328"/>
    </location>
</feature>
<feature type="region of interest" description="Disordered" evidence="4">
    <location>
        <begin position="308"/>
        <end position="371"/>
    </location>
</feature>
<dbReference type="GO" id="GO:0006397">
    <property type="term" value="P:mRNA processing"/>
    <property type="evidence" value="ECO:0007669"/>
    <property type="project" value="UniProtKB-KW"/>
</dbReference>
<feature type="compositionally biased region" description="Basic and acidic residues" evidence="4">
    <location>
        <begin position="700"/>
        <end position="709"/>
    </location>
</feature>
<evidence type="ECO:0000256" key="1">
    <source>
        <dbReference type="ARBA" id="ARBA00022664"/>
    </source>
</evidence>
<dbReference type="PANTHER" id="PTHR23139">
    <property type="entry name" value="RNA-BINDING PROTEIN"/>
    <property type="match status" value="1"/>
</dbReference>
<sequence>MNDDSTIKQEENSSIQEPPKKRKRKSGWSVKDDSQASSTPAAGFSGPVVSAAPAGGVVPAMTSMVTPLPVNPMDAALSSSKLHMLTQQLGLPDEIVRQTRELDVTNLPPNIDAASLSDFLSAALIALKGNVIAGSPVLRSHFSLDGSYATIELRTMEEANNCMMLNGVSCFGSRLQISRTKAYPDVLTSLEIARRITMPSTSQVVRGMLTGVPLNVSAPCEVLGPAFNETTSRMGPIVASYPNTVVKTQPNVLVLRNLPTPDILPETRLLELLTTLGSLKFAVHFGMPSLIAMRRVLSLYITRKNQADHGKKRRKFKHDANSIKKEESQNESNTRSMNVAQASQENSKGEDSSQENTITGGKAGQELPQPESDRLMESLTNRATESLADRAMEEIMGLPSEEGICVFEYHSPVDRMALEDLVRNHQLTLAGRDPCLIRNGDKALASDELLMLLLHHVIRNSVKKHVPMQPDSLIVPTRVLYFVAIATPDEVGTTDELYRDVYEDIRIQCKLTGKVIDQLLVRPGGLSTDVSAMPQSNITSSTLVSGAVATGANSTAIGKPPALTDKALTGKAATDKAATGEEMLEGWCFVEFATVEDACRTRKELHGRLFGSRPAEVHFLDERVWLERRLTLENLQPNRCKQGSTTYNPALGAHIPQKLKEVDEYERREKDENRAAATAAANALFNPSLPPPPLPPTAEAKIDFDADVNKEEEDMEE</sequence>
<dbReference type="InterPro" id="IPR012677">
    <property type="entry name" value="Nucleotide-bd_a/b_plait_sf"/>
</dbReference>
<reference evidence="5" key="1">
    <citation type="submission" date="2013-12" db="EMBL/GenBank/DDBJ databases">
        <authorList>
            <person name="Omoto C.K."/>
            <person name="Sibley D."/>
            <person name="Venepally P."/>
            <person name="Hadjithomas M."/>
            <person name="Karamycheva S."/>
            <person name="Brunk B."/>
            <person name="Roos D."/>
            <person name="Caler E."/>
            <person name="Lorenzi H."/>
        </authorList>
    </citation>
    <scope>NUCLEOTIDE SEQUENCE</scope>
</reference>
<dbReference type="eggNOG" id="KOG0120">
    <property type="taxonomic scope" value="Eukaryota"/>
</dbReference>
<feature type="compositionally biased region" description="Basic and acidic residues" evidence="4">
    <location>
        <begin position="1"/>
        <end position="11"/>
    </location>
</feature>
<proteinExistence type="predicted"/>
<keyword evidence="1" id="KW-0507">mRNA processing</keyword>
<protein>
    <submittedName>
        <fullName evidence="5">RNA recognition motif protein</fullName>
    </submittedName>
</protein>
<keyword evidence="3" id="KW-0508">mRNA splicing</keyword>
<dbReference type="AlphaFoldDB" id="A0A023B2D1"/>
<dbReference type="EMBL" id="AFNH02000915">
    <property type="protein sequence ID" value="EZG52598.1"/>
    <property type="molecule type" value="Genomic_DNA"/>
</dbReference>
<feature type="region of interest" description="Disordered" evidence="4">
    <location>
        <begin position="667"/>
        <end position="717"/>
    </location>
</feature>
<gene>
    <name evidence="5" type="ORF">GNI_122560</name>
</gene>
<dbReference type="Gene3D" id="3.30.70.330">
    <property type="match status" value="2"/>
</dbReference>
<dbReference type="GO" id="GO:0008380">
    <property type="term" value="P:RNA splicing"/>
    <property type="evidence" value="ECO:0007669"/>
    <property type="project" value="UniProtKB-KW"/>
</dbReference>
<feature type="compositionally biased region" description="Low complexity" evidence="4">
    <location>
        <begin position="675"/>
        <end position="687"/>
    </location>
</feature>
<dbReference type="RefSeq" id="XP_011131884.1">
    <property type="nucleotide sequence ID" value="XM_011133582.1"/>
</dbReference>
<dbReference type="GeneID" id="22914305"/>
<accession>A0A023B2D1</accession>
<dbReference type="OrthoDB" id="10266058at2759"/>
<evidence type="ECO:0000256" key="2">
    <source>
        <dbReference type="ARBA" id="ARBA00022884"/>
    </source>
</evidence>
<dbReference type="GO" id="GO:0003723">
    <property type="term" value="F:RNA binding"/>
    <property type="evidence" value="ECO:0007669"/>
    <property type="project" value="UniProtKB-KW"/>
</dbReference>
<keyword evidence="6" id="KW-1185">Reference proteome</keyword>
<feature type="region of interest" description="Disordered" evidence="4">
    <location>
        <begin position="1"/>
        <end position="46"/>
    </location>
</feature>
<organism evidence="5 6">
    <name type="scientific">Gregarina niphandrodes</name>
    <name type="common">Septate eugregarine</name>
    <dbReference type="NCBI Taxonomy" id="110365"/>
    <lineage>
        <taxon>Eukaryota</taxon>
        <taxon>Sar</taxon>
        <taxon>Alveolata</taxon>
        <taxon>Apicomplexa</taxon>
        <taxon>Conoidasida</taxon>
        <taxon>Gregarinasina</taxon>
        <taxon>Eugregarinorida</taxon>
        <taxon>Gregarinidae</taxon>
        <taxon>Gregarina</taxon>
    </lineage>
</organism>
<keyword evidence="2" id="KW-0694">RNA-binding</keyword>
<evidence type="ECO:0000256" key="4">
    <source>
        <dbReference type="SAM" id="MobiDB-lite"/>
    </source>
</evidence>
<comment type="caution">
    <text evidence="5">The sequence shown here is derived from an EMBL/GenBank/DDBJ whole genome shotgun (WGS) entry which is preliminary data.</text>
</comment>
<feature type="compositionally biased region" description="Polar residues" evidence="4">
    <location>
        <begin position="330"/>
        <end position="346"/>
    </location>
</feature>
<evidence type="ECO:0000313" key="5">
    <source>
        <dbReference type="EMBL" id="EZG52598.1"/>
    </source>
</evidence>
<name>A0A023B2D1_GRENI</name>
<dbReference type="SUPFAM" id="SSF54928">
    <property type="entry name" value="RNA-binding domain, RBD"/>
    <property type="match status" value="2"/>
</dbReference>
<evidence type="ECO:0000313" key="6">
    <source>
        <dbReference type="Proteomes" id="UP000019763"/>
    </source>
</evidence>
<dbReference type="InterPro" id="IPR035979">
    <property type="entry name" value="RBD_domain_sf"/>
</dbReference>
<evidence type="ECO:0000256" key="3">
    <source>
        <dbReference type="ARBA" id="ARBA00023187"/>
    </source>
</evidence>
<dbReference type="Proteomes" id="UP000019763">
    <property type="component" value="Unassembled WGS sequence"/>
</dbReference>
<dbReference type="VEuPathDB" id="CryptoDB:GNI_122560"/>